<dbReference type="Proteomes" id="UP000664628">
    <property type="component" value="Unassembled WGS sequence"/>
</dbReference>
<evidence type="ECO:0000313" key="5">
    <source>
        <dbReference type="Proteomes" id="UP000664628"/>
    </source>
</evidence>
<dbReference type="CDD" id="cd06821">
    <property type="entry name" value="PLPDE_III_D-TA"/>
    <property type="match status" value="1"/>
</dbReference>
<evidence type="ECO:0000313" key="4">
    <source>
        <dbReference type="EMBL" id="MBO0952677.1"/>
    </source>
</evidence>
<reference evidence="4 5" key="1">
    <citation type="submission" date="2021-03" db="EMBL/GenBank/DDBJ databases">
        <title>Fibrella sp. HMF5405 genome sequencing and assembly.</title>
        <authorList>
            <person name="Kang H."/>
            <person name="Kim H."/>
            <person name="Bae S."/>
            <person name="Joh K."/>
        </authorList>
    </citation>
    <scope>NUCLEOTIDE SEQUENCE [LARGE SCALE GENOMIC DNA]</scope>
    <source>
        <strain evidence="4 5">HMF5405</strain>
    </source>
</reference>
<dbReference type="InterPro" id="IPR026956">
    <property type="entry name" value="D-ser_dehydrat-like_dom"/>
</dbReference>
<organism evidence="4 5">
    <name type="scientific">Fibrella forsythiae</name>
    <dbReference type="NCBI Taxonomy" id="2817061"/>
    <lineage>
        <taxon>Bacteria</taxon>
        <taxon>Pseudomonadati</taxon>
        <taxon>Bacteroidota</taxon>
        <taxon>Cytophagia</taxon>
        <taxon>Cytophagales</taxon>
        <taxon>Spirosomataceae</taxon>
        <taxon>Fibrella</taxon>
    </lineage>
</organism>
<dbReference type="SUPFAM" id="SSF51419">
    <property type="entry name" value="PLP-binding barrel"/>
    <property type="match status" value="1"/>
</dbReference>
<sequence length="372" mass="40577">MTEQTPWYQITDIAQLDSPALVVFPDRVRQNIDYLIGAIDDASRLRPHVKTHKTREATQMMLAAGIQKFKCATIAEAEMLAMVGAPDVLLAYQPVGTKQHRFLELIATYPATLFACLVDNLTTAQQLSEGAVGAGVVVPVYIDLNVGMNRTGTFPDNQIPALYEALSQLPGVKPVGLHAYDGHIRHPDLAERTVACDAAFAPVKQLADTLAAMGFDKPIIVAGGSPTFPIHARRADVECSPGTFIYWDYGYGTILSEQPFLHGALVITRVISLPDDTKLCLDLGHKSIAAESELGQRVRFLNAPELRPVGQSEEHLVVEAGAGHSYKVGDVLYGLPNHICPTCALYERAFTIESGLVSGEWRAIARDRFIHH</sequence>
<dbReference type="Pfam" id="PF14031">
    <property type="entry name" value="D-ser_dehydrat"/>
    <property type="match status" value="1"/>
</dbReference>
<dbReference type="SMART" id="SM01119">
    <property type="entry name" value="D-ser_dehydrat"/>
    <property type="match status" value="1"/>
</dbReference>
<dbReference type="InterPro" id="IPR042208">
    <property type="entry name" value="D-ser_dehydrat-like_sf"/>
</dbReference>
<dbReference type="Gene3D" id="3.20.20.10">
    <property type="entry name" value="Alanine racemase"/>
    <property type="match status" value="1"/>
</dbReference>
<dbReference type="Pfam" id="PF01168">
    <property type="entry name" value="Ala_racemase_N"/>
    <property type="match status" value="1"/>
</dbReference>
<protein>
    <submittedName>
        <fullName evidence="4">D-TA family PLP-dependent enzyme</fullName>
    </submittedName>
</protein>
<feature type="domain" description="D-serine dehydratase-like" evidence="3">
    <location>
        <begin position="263"/>
        <end position="353"/>
    </location>
</feature>
<evidence type="ECO:0000256" key="1">
    <source>
        <dbReference type="ARBA" id="ARBA00005323"/>
    </source>
</evidence>
<evidence type="ECO:0000256" key="2">
    <source>
        <dbReference type="ARBA" id="ARBA00023239"/>
    </source>
</evidence>
<keyword evidence="2" id="KW-0456">Lyase</keyword>
<comment type="caution">
    <text evidence="4">The sequence shown here is derived from an EMBL/GenBank/DDBJ whole genome shotgun (WGS) entry which is preliminary data.</text>
</comment>
<gene>
    <name evidence="4" type="ORF">J2I46_29125</name>
</gene>
<dbReference type="Gene3D" id="2.40.37.20">
    <property type="entry name" value="D-serine dehydratase-like domain"/>
    <property type="match status" value="1"/>
</dbReference>
<dbReference type="InterPro" id="IPR051466">
    <property type="entry name" value="D-amino_acid_metab_enzyme"/>
</dbReference>
<dbReference type="InterPro" id="IPR029066">
    <property type="entry name" value="PLP-binding_barrel"/>
</dbReference>
<name>A0ABS3JRP5_9BACT</name>
<accession>A0ABS3JRP5</accession>
<dbReference type="PANTHER" id="PTHR28004">
    <property type="entry name" value="ZGC:162816-RELATED"/>
    <property type="match status" value="1"/>
</dbReference>
<comment type="similarity">
    <text evidence="1">Belongs to the DSD1 family.</text>
</comment>
<proteinExistence type="inferred from homology"/>
<keyword evidence="5" id="KW-1185">Reference proteome</keyword>
<dbReference type="EMBL" id="JAFMYW010000012">
    <property type="protein sequence ID" value="MBO0952677.1"/>
    <property type="molecule type" value="Genomic_DNA"/>
</dbReference>
<dbReference type="RefSeq" id="WP_207332623.1">
    <property type="nucleotide sequence ID" value="NZ_JAFMYW010000012.1"/>
</dbReference>
<dbReference type="InterPro" id="IPR001608">
    <property type="entry name" value="Ala_racemase_N"/>
</dbReference>
<dbReference type="PANTHER" id="PTHR28004:SF2">
    <property type="entry name" value="D-SERINE DEHYDRATASE"/>
    <property type="match status" value="1"/>
</dbReference>
<evidence type="ECO:0000259" key="3">
    <source>
        <dbReference type="SMART" id="SM01119"/>
    </source>
</evidence>